<name>A0ABR9H660_9BACT</name>
<feature type="chain" id="PRO_5046895535" evidence="2">
    <location>
        <begin position="29"/>
        <end position="187"/>
    </location>
</feature>
<dbReference type="Proteomes" id="UP000639010">
    <property type="component" value="Unassembled WGS sequence"/>
</dbReference>
<keyword evidence="1" id="KW-0812">Transmembrane</keyword>
<feature type="transmembrane region" description="Helical" evidence="1">
    <location>
        <begin position="148"/>
        <end position="166"/>
    </location>
</feature>
<comment type="caution">
    <text evidence="3">The sequence shown here is derived from an EMBL/GenBank/DDBJ whole genome shotgun (WGS) entry which is preliminary data.</text>
</comment>
<evidence type="ECO:0000256" key="1">
    <source>
        <dbReference type="SAM" id="Phobius"/>
    </source>
</evidence>
<reference evidence="3 4" key="1">
    <citation type="submission" date="2020-10" db="EMBL/GenBank/DDBJ databases">
        <title>Genomic Encyclopedia of Type Strains, Phase IV (KMG-IV): sequencing the most valuable type-strain genomes for metagenomic binning, comparative biology and taxonomic classification.</title>
        <authorList>
            <person name="Goeker M."/>
        </authorList>
    </citation>
    <scope>NUCLEOTIDE SEQUENCE [LARGE SCALE GENOMIC DNA]</scope>
    <source>
        <strain evidence="3 4">DSM 4194</strain>
    </source>
</reference>
<keyword evidence="1" id="KW-0472">Membrane</keyword>
<dbReference type="EMBL" id="JADBGG010000023">
    <property type="protein sequence ID" value="MBE1426205.1"/>
    <property type="molecule type" value="Genomic_DNA"/>
</dbReference>
<evidence type="ECO:0000256" key="2">
    <source>
        <dbReference type="SAM" id="SignalP"/>
    </source>
</evidence>
<organism evidence="3 4">
    <name type="scientific">Desulfomicrobium macestii</name>
    <dbReference type="NCBI Taxonomy" id="90731"/>
    <lineage>
        <taxon>Bacteria</taxon>
        <taxon>Pseudomonadati</taxon>
        <taxon>Thermodesulfobacteriota</taxon>
        <taxon>Desulfovibrionia</taxon>
        <taxon>Desulfovibrionales</taxon>
        <taxon>Desulfomicrobiaceae</taxon>
        <taxon>Desulfomicrobium</taxon>
    </lineage>
</organism>
<proteinExistence type="predicted"/>
<keyword evidence="1" id="KW-1133">Transmembrane helix</keyword>
<feature type="signal peptide" evidence="2">
    <location>
        <begin position="1"/>
        <end position="28"/>
    </location>
</feature>
<accession>A0ABR9H660</accession>
<evidence type="ECO:0000313" key="3">
    <source>
        <dbReference type="EMBL" id="MBE1426205.1"/>
    </source>
</evidence>
<keyword evidence="2" id="KW-0732">Signal</keyword>
<gene>
    <name evidence="3" type="ORF">H4684_002869</name>
</gene>
<protein>
    <submittedName>
        <fullName evidence="3">Uncharacterized protein</fullName>
    </submittedName>
</protein>
<dbReference type="RefSeq" id="WP_192624236.1">
    <property type="nucleotide sequence ID" value="NZ_JADBGG010000023.1"/>
</dbReference>
<evidence type="ECO:0000313" key="4">
    <source>
        <dbReference type="Proteomes" id="UP000639010"/>
    </source>
</evidence>
<keyword evidence="4" id="KW-1185">Reference proteome</keyword>
<sequence>MTTSTAKTNMILWIVACTVILTAGQALAHSTADRVKVELKEDRPAIDDVAYFVESYVHRLLYSDNTPATENRFVVKEFVAVEQEGDTALVRFITLDKKGNKSFEDSMRIQRGAGGIWRHQPKDGGEPVDIYTYVTKTRYYWETSWKRIAIILGVLSCLSPVALWHVKREERKAQARAVRQAQATSNA</sequence>